<dbReference type="InParanoid" id="A0A3Q7J6S7"/>
<name>A0A3Q7J6S7_SOLLC</name>
<proteinExistence type="predicted"/>
<sequence length="160" mass="18287">MLRIVKEDVRKLRESRKRKKKEKPKGFLCEVGFDEGYEDVEKGKKNFKGKLTEDELYYDSSDCDSFQSDEEEPSTTGKKRGRGHYERTSTSKTGTRRGAGSGYKKRPKVVGQGVFVADTGYTCINQGLSSRRRVNTGVTWRMRINWATLVVACMRRNVGQ</sequence>
<accession>A0A3Q7J6S7</accession>
<dbReference type="AlphaFoldDB" id="A0A3Q7J6S7"/>
<dbReference type="Gramene" id="Solyc12g035522.1.1">
    <property type="protein sequence ID" value="Solyc12g035522.1.1"/>
    <property type="gene ID" value="Solyc12g035522.1"/>
</dbReference>
<evidence type="ECO:0000256" key="1">
    <source>
        <dbReference type="SAM" id="MobiDB-lite"/>
    </source>
</evidence>
<reference evidence="2" key="1">
    <citation type="journal article" date="2012" name="Nature">
        <title>The tomato genome sequence provides insights into fleshy fruit evolution.</title>
        <authorList>
            <consortium name="Tomato Genome Consortium"/>
        </authorList>
    </citation>
    <scope>NUCLEOTIDE SEQUENCE [LARGE SCALE GENOMIC DNA]</scope>
    <source>
        <strain evidence="2">cv. Heinz 1706</strain>
    </source>
</reference>
<reference evidence="2" key="2">
    <citation type="submission" date="2019-01" db="UniProtKB">
        <authorList>
            <consortium name="EnsemblPlants"/>
        </authorList>
    </citation>
    <scope>IDENTIFICATION</scope>
    <source>
        <strain evidence="2">cv. Heinz 1706</strain>
    </source>
</reference>
<organism evidence="2">
    <name type="scientific">Solanum lycopersicum</name>
    <name type="common">Tomato</name>
    <name type="synonym">Lycopersicon esculentum</name>
    <dbReference type="NCBI Taxonomy" id="4081"/>
    <lineage>
        <taxon>Eukaryota</taxon>
        <taxon>Viridiplantae</taxon>
        <taxon>Streptophyta</taxon>
        <taxon>Embryophyta</taxon>
        <taxon>Tracheophyta</taxon>
        <taxon>Spermatophyta</taxon>
        <taxon>Magnoliopsida</taxon>
        <taxon>eudicotyledons</taxon>
        <taxon>Gunneridae</taxon>
        <taxon>Pentapetalae</taxon>
        <taxon>asterids</taxon>
        <taxon>lamiids</taxon>
        <taxon>Solanales</taxon>
        <taxon>Solanaceae</taxon>
        <taxon>Solanoideae</taxon>
        <taxon>Solaneae</taxon>
        <taxon>Solanum</taxon>
        <taxon>Solanum subgen. Lycopersicon</taxon>
    </lineage>
</organism>
<dbReference type="Proteomes" id="UP000004994">
    <property type="component" value="Chromosome 12"/>
</dbReference>
<protein>
    <submittedName>
        <fullName evidence="2">Uncharacterized protein</fullName>
    </submittedName>
</protein>
<feature type="region of interest" description="Disordered" evidence="1">
    <location>
        <begin position="61"/>
        <end position="106"/>
    </location>
</feature>
<dbReference type="EnsemblPlants" id="Solyc12g035522.1.1">
    <property type="protein sequence ID" value="Solyc12g035522.1.1"/>
    <property type="gene ID" value="Solyc12g035522.1"/>
</dbReference>
<dbReference type="PaxDb" id="4081-Solyc06g007400.1.1"/>
<keyword evidence="3" id="KW-1185">Reference proteome</keyword>
<evidence type="ECO:0000313" key="2">
    <source>
        <dbReference type="EnsemblPlants" id="Solyc12g035522.1.1"/>
    </source>
</evidence>
<evidence type="ECO:0000313" key="3">
    <source>
        <dbReference type="Proteomes" id="UP000004994"/>
    </source>
</evidence>